<dbReference type="CDD" id="cd14279">
    <property type="entry name" value="CUE"/>
    <property type="match status" value="1"/>
</dbReference>
<feature type="compositionally biased region" description="Basic and acidic residues" evidence="1">
    <location>
        <begin position="32"/>
        <end position="87"/>
    </location>
</feature>
<evidence type="ECO:0000313" key="4">
    <source>
        <dbReference type="Proteomes" id="UP001460270"/>
    </source>
</evidence>
<comment type="caution">
    <text evidence="3">The sequence shown here is derived from an EMBL/GenBank/DDBJ whole genome shotgun (WGS) entry which is preliminary data.</text>
</comment>
<feature type="region of interest" description="Disordered" evidence="1">
    <location>
        <begin position="1"/>
        <end position="87"/>
    </location>
</feature>
<accession>A0AAW0MUP8</accession>
<evidence type="ECO:0000313" key="3">
    <source>
        <dbReference type="EMBL" id="KAK7882316.1"/>
    </source>
</evidence>
<sequence length="218" mass="25448">MNPERLGGSVTIAEAREQQCLNQRNSKLQKRLKIEEEKKRKKEEEERENQKFKDQQRQKAEQQERRRKHEDDRRREQFAPDHHRLNDRFLQQMSSRNAPLGIAEPTPNTSVTPKVKMSLKEQELEHKRTNTAFLDKLERQMKTEMNICGESSSPSQSPPEPLCSGRTAGDGEPNTASDFEWALMKLMTKFPDFNKDALEDILNQCSGDYEQAYELLSL</sequence>
<feature type="domain" description="CUE" evidence="2">
    <location>
        <begin position="178"/>
        <end position="218"/>
    </location>
</feature>
<reference evidence="4" key="1">
    <citation type="submission" date="2024-04" db="EMBL/GenBank/DDBJ databases">
        <title>Salinicola lusitanus LLJ914,a marine bacterium isolated from the Okinawa Trough.</title>
        <authorList>
            <person name="Li J."/>
        </authorList>
    </citation>
    <scope>NUCLEOTIDE SEQUENCE [LARGE SCALE GENOMIC DNA]</scope>
</reference>
<organism evidence="3 4">
    <name type="scientific">Mugilogobius chulae</name>
    <name type="common">yellowstripe goby</name>
    <dbReference type="NCBI Taxonomy" id="88201"/>
    <lineage>
        <taxon>Eukaryota</taxon>
        <taxon>Metazoa</taxon>
        <taxon>Chordata</taxon>
        <taxon>Craniata</taxon>
        <taxon>Vertebrata</taxon>
        <taxon>Euteleostomi</taxon>
        <taxon>Actinopterygii</taxon>
        <taxon>Neopterygii</taxon>
        <taxon>Teleostei</taxon>
        <taxon>Neoteleostei</taxon>
        <taxon>Acanthomorphata</taxon>
        <taxon>Gobiaria</taxon>
        <taxon>Gobiiformes</taxon>
        <taxon>Gobioidei</taxon>
        <taxon>Gobiidae</taxon>
        <taxon>Gobionellinae</taxon>
        <taxon>Mugilogobius</taxon>
    </lineage>
</organism>
<dbReference type="PANTHER" id="PTHR22529">
    <property type="entry name" value="EPITHELIAL-STROMAL INTERACTION PROTEIN 1"/>
    <property type="match status" value="1"/>
</dbReference>
<keyword evidence="4" id="KW-1185">Reference proteome</keyword>
<dbReference type="GO" id="GO:0043130">
    <property type="term" value="F:ubiquitin binding"/>
    <property type="evidence" value="ECO:0007669"/>
    <property type="project" value="InterPro"/>
</dbReference>
<dbReference type="Proteomes" id="UP001460270">
    <property type="component" value="Unassembled WGS sequence"/>
</dbReference>
<feature type="region of interest" description="Disordered" evidence="1">
    <location>
        <begin position="147"/>
        <end position="176"/>
    </location>
</feature>
<dbReference type="AlphaFoldDB" id="A0AAW0MUP8"/>
<name>A0AAW0MUP8_9GOBI</name>
<dbReference type="PROSITE" id="PS51140">
    <property type="entry name" value="CUE"/>
    <property type="match status" value="1"/>
</dbReference>
<dbReference type="InterPro" id="IPR003892">
    <property type="entry name" value="CUE"/>
</dbReference>
<dbReference type="InterPro" id="IPR026185">
    <property type="entry name" value="EPSTI1"/>
</dbReference>
<proteinExistence type="predicted"/>
<dbReference type="PANTHER" id="PTHR22529:SF1">
    <property type="entry name" value="EPITHELIAL-STROMAL INTERACTION PROTEIN 1"/>
    <property type="match status" value="1"/>
</dbReference>
<gene>
    <name evidence="3" type="ORF">WMY93_028490</name>
</gene>
<evidence type="ECO:0000259" key="2">
    <source>
        <dbReference type="PROSITE" id="PS51140"/>
    </source>
</evidence>
<dbReference type="EMBL" id="JBBPFD010000021">
    <property type="protein sequence ID" value="KAK7882316.1"/>
    <property type="molecule type" value="Genomic_DNA"/>
</dbReference>
<evidence type="ECO:0000256" key="1">
    <source>
        <dbReference type="SAM" id="MobiDB-lite"/>
    </source>
</evidence>
<protein>
    <recommendedName>
        <fullName evidence="2">CUE domain-containing protein</fullName>
    </recommendedName>
</protein>